<gene>
    <name evidence="1" type="ORF">A9F13_12g00550</name>
</gene>
<dbReference type="PANTHER" id="PTHR28230">
    <property type="entry name" value="CHROMOSOME 1, WHOLE GENOME SHOTGUN SEQUENCE"/>
    <property type="match status" value="1"/>
</dbReference>
<comment type="caution">
    <text evidence="1">The sequence shown here is derived from an EMBL/GenBank/DDBJ whole genome shotgun (WGS) entry which is preliminary data.</text>
</comment>
<protein>
    <submittedName>
        <fullName evidence="1">Uncharacterized protein</fullName>
    </submittedName>
</protein>
<sequence length="110" mass="12548">MDQAIAENVHSPHISALDALVLFARRSSSRSSSFVIMSLSAEWESDSESDSGYYSDSEYGLTAQQQWEESIEQIRGLVNLVLFPLLGKVLGRRTAHIIWHRFADWWFPAF</sequence>
<dbReference type="PANTHER" id="PTHR28230:SF1">
    <property type="entry name" value="MITOCHONDRIAL IMPORT PROTEIN 2"/>
    <property type="match status" value="1"/>
</dbReference>
<dbReference type="GO" id="GO:0045040">
    <property type="term" value="P:protein insertion into mitochondrial outer membrane"/>
    <property type="evidence" value="ECO:0007669"/>
    <property type="project" value="InterPro"/>
</dbReference>
<evidence type="ECO:0000313" key="1">
    <source>
        <dbReference type="EMBL" id="OVF07534.1"/>
    </source>
</evidence>
<dbReference type="KEGG" id="clus:A9F13_12g00550"/>
<dbReference type="GO" id="GO:0070096">
    <property type="term" value="P:mitochondrial outer membrane translocase complex assembly"/>
    <property type="evidence" value="ECO:0007669"/>
    <property type="project" value="InterPro"/>
</dbReference>
<dbReference type="EMBL" id="LYUB02000012">
    <property type="protein sequence ID" value="OVF07534.1"/>
    <property type="molecule type" value="Genomic_DNA"/>
</dbReference>
<dbReference type="GO" id="GO:0005741">
    <property type="term" value="C:mitochondrial outer membrane"/>
    <property type="evidence" value="ECO:0007669"/>
    <property type="project" value="TreeGrafter"/>
</dbReference>
<reference evidence="1 2" key="1">
    <citation type="submission" date="2017-04" db="EMBL/GenBank/DDBJ databases">
        <title>Draft genome of the yeast Clavispora lusitaniae type strain CBS 6936.</title>
        <authorList>
            <person name="Durrens P."/>
            <person name="Klopp C."/>
            <person name="Biteau N."/>
            <person name="Fitton-Ouhabi V."/>
            <person name="Dementhon K."/>
            <person name="Accoceberry I."/>
            <person name="Sherman D.J."/>
            <person name="Noel T."/>
        </authorList>
    </citation>
    <scope>NUCLEOTIDE SEQUENCE [LARGE SCALE GENOMIC DNA]</scope>
    <source>
        <strain evidence="1 2">CBS 6936</strain>
    </source>
</reference>
<evidence type="ECO:0000313" key="2">
    <source>
        <dbReference type="Proteomes" id="UP000195602"/>
    </source>
</evidence>
<organism evidence="1 2">
    <name type="scientific">Clavispora lusitaniae</name>
    <name type="common">Candida lusitaniae</name>
    <dbReference type="NCBI Taxonomy" id="36911"/>
    <lineage>
        <taxon>Eukaryota</taxon>
        <taxon>Fungi</taxon>
        <taxon>Dikarya</taxon>
        <taxon>Ascomycota</taxon>
        <taxon>Saccharomycotina</taxon>
        <taxon>Pichiomycetes</taxon>
        <taxon>Metschnikowiaceae</taxon>
        <taxon>Clavispora</taxon>
    </lineage>
</organism>
<name>A0AA91T0V2_CLALS</name>
<dbReference type="InterPro" id="IPR037652">
    <property type="entry name" value="Mim2"/>
</dbReference>
<proteinExistence type="predicted"/>
<dbReference type="Proteomes" id="UP000195602">
    <property type="component" value="Unassembled WGS sequence"/>
</dbReference>
<accession>A0AA91T0V2</accession>
<dbReference type="AlphaFoldDB" id="A0AA91T0V2"/>
<dbReference type="Pfam" id="PF19117">
    <property type="entry name" value="Mim2"/>
    <property type="match status" value="1"/>
</dbReference>